<dbReference type="Proteomes" id="UP000261811">
    <property type="component" value="Unassembled WGS sequence"/>
</dbReference>
<feature type="chain" id="PRO_5016928189" evidence="1">
    <location>
        <begin position="30"/>
        <end position="152"/>
    </location>
</feature>
<accession>A0A372JS45</accession>
<keyword evidence="3" id="KW-1185">Reference proteome</keyword>
<protein>
    <submittedName>
        <fullName evidence="2">Uncharacterized protein</fullName>
    </submittedName>
</protein>
<name>A0A372JS45_9ACTN</name>
<comment type="caution">
    <text evidence="2">The sequence shown here is derived from an EMBL/GenBank/DDBJ whole genome shotgun (WGS) entry which is preliminary data.</text>
</comment>
<evidence type="ECO:0000313" key="2">
    <source>
        <dbReference type="EMBL" id="RFU42584.1"/>
    </source>
</evidence>
<keyword evidence="1" id="KW-0732">Signal</keyword>
<gene>
    <name evidence="2" type="ORF">DZF91_05495</name>
</gene>
<evidence type="ECO:0000313" key="3">
    <source>
        <dbReference type="Proteomes" id="UP000261811"/>
    </source>
</evidence>
<organism evidence="2 3">
    <name type="scientific">Actinomadura logoneensis</name>
    <dbReference type="NCBI Taxonomy" id="2293572"/>
    <lineage>
        <taxon>Bacteria</taxon>
        <taxon>Bacillati</taxon>
        <taxon>Actinomycetota</taxon>
        <taxon>Actinomycetes</taxon>
        <taxon>Streptosporangiales</taxon>
        <taxon>Thermomonosporaceae</taxon>
        <taxon>Actinomadura</taxon>
    </lineage>
</organism>
<proteinExistence type="predicted"/>
<reference evidence="2 3" key="1">
    <citation type="submission" date="2018-08" db="EMBL/GenBank/DDBJ databases">
        <title>Actinomadura jelena sp. nov., a novel Actinomycete isolated from soil in Chad.</title>
        <authorList>
            <person name="Shi L."/>
        </authorList>
    </citation>
    <scope>NUCLEOTIDE SEQUENCE [LARGE SCALE GENOMIC DNA]</scope>
    <source>
        <strain evidence="2 3">NEAU-G17</strain>
    </source>
</reference>
<feature type="signal peptide" evidence="1">
    <location>
        <begin position="1"/>
        <end position="29"/>
    </location>
</feature>
<dbReference type="AlphaFoldDB" id="A0A372JS45"/>
<dbReference type="EMBL" id="QURH01000110">
    <property type="protein sequence ID" value="RFU42584.1"/>
    <property type="molecule type" value="Genomic_DNA"/>
</dbReference>
<sequence>MTHGTMKLGATALGTMGLVGALTAGTALAAPSGAETAKAHRWSLSVQGGRADGAYTISGRGFTSTLNLYKTARNGKYLVFWHRQASRSGVWGRPGVNYTKSNSPYRATFSAPETGRLQARLCWADRVIVHPNNTVTFRNLKCGELHTWRLVR</sequence>
<evidence type="ECO:0000256" key="1">
    <source>
        <dbReference type="SAM" id="SignalP"/>
    </source>
</evidence>